<dbReference type="Proteomes" id="UP000313988">
    <property type="component" value="Unassembled WGS sequence"/>
</dbReference>
<evidence type="ECO:0000313" key="2">
    <source>
        <dbReference type="EMBL" id="MBB6016777.1"/>
    </source>
</evidence>
<evidence type="ECO:0000313" key="3">
    <source>
        <dbReference type="EMBL" id="TNM71931.1"/>
    </source>
</evidence>
<dbReference type="InterPro" id="IPR036390">
    <property type="entry name" value="WH_DNA-bd_sf"/>
</dbReference>
<keyword evidence="2" id="KW-0238">DNA-binding</keyword>
<reference evidence="2 5" key="2">
    <citation type="submission" date="2020-08" db="EMBL/GenBank/DDBJ databases">
        <title>Genomic Encyclopedia of Type Strains, Phase IV (KMG-IV): sequencing the most valuable type-strain genomes for metagenomic binning, comparative biology and taxonomic classification.</title>
        <authorList>
            <person name="Goeker M."/>
        </authorList>
    </citation>
    <scope>NUCLEOTIDE SEQUENCE [LARGE SCALE GENOMIC DNA]</scope>
    <source>
        <strain evidence="2 5">DSM 12027</strain>
    </source>
</reference>
<evidence type="ECO:0000313" key="5">
    <source>
        <dbReference type="Proteomes" id="UP000629870"/>
    </source>
</evidence>
<reference evidence="3 4" key="1">
    <citation type="submission" date="2019-06" db="EMBL/GenBank/DDBJ databases">
        <title>Genome sequence of Deinococcus radiopugnans ATCC 19172.</title>
        <authorList>
            <person name="Maclea K.S."/>
            <person name="Maynard C.R."/>
        </authorList>
    </citation>
    <scope>NUCLEOTIDE SEQUENCE [LARGE SCALE GENOMIC DNA]</scope>
    <source>
        <strain evidence="3 4">ATCC 19172</strain>
    </source>
</reference>
<evidence type="ECO:0000313" key="4">
    <source>
        <dbReference type="Proteomes" id="UP000313988"/>
    </source>
</evidence>
<accession>A0A5C4Y954</accession>
<feature type="region of interest" description="Disordered" evidence="1">
    <location>
        <begin position="181"/>
        <end position="232"/>
    </location>
</feature>
<organism evidence="3 4">
    <name type="scientific">Deinococcus radiopugnans ATCC 19172</name>
    <dbReference type="NCBI Taxonomy" id="585398"/>
    <lineage>
        <taxon>Bacteria</taxon>
        <taxon>Thermotogati</taxon>
        <taxon>Deinococcota</taxon>
        <taxon>Deinococci</taxon>
        <taxon>Deinococcales</taxon>
        <taxon>Deinococcaceae</taxon>
        <taxon>Deinococcus</taxon>
    </lineage>
</organism>
<dbReference type="EMBL" id="JACHEW010000009">
    <property type="protein sequence ID" value="MBB6016777.1"/>
    <property type="molecule type" value="Genomic_DNA"/>
</dbReference>
<keyword evidence="5" id="KW-1185">Reference proteome</keyword>
<dbReference type="Gene3D" id="1.10.10.10">
    <property type="entry name" value="Winged helix-like DNA-binding domain superfamily/Winged helix DNA-binding domain"/>
    <property type="match status" value="1"/>
</dbReference>
<dbReference type="AlphaFoldDB" id="A0A5C4Y954"/>
<sequence length="383" mass="41388">MTPAQNLKFPAPAEPAPRTSRRREAGTYTTTDSAVVDYQKRHGSADTRVLTALAERHNYTRKSPMTVAEIQVETDLGQRAVEKALKALEAAGFCHSEGRAWRYGKTPANAHANGGANGNANDRTSVKSGNAVQYSKFLSLKEVEGRRRKLKDNNIFIAGSLWPAQIPPAVVALETSLQKNELKTETPERLAPDGAASDEANSGDKPSPSQEKTVSGKGEIVNVTDSETVPPGPATYREAQETLTASGAWDIWSAWTRAHRLPKAAQDAQILQFAGWVMAGMHADLAQHSGEITAAGSYAHPWPALVARMAKVTAAKQAAQRTTRDVGRVFGEAKCRPGERRRDPQTGQVWTVEETAYGNVIFEEGSAPQDRPDAVVAGWEVLA</sequence>
<name>A0A5C4Y954_9DEIO</name>
<dbReference type="InterPro" id="IPR036388">
    <property type="entry name" value="WH-like_DNA-bd_sf"/>
</dbReference>
<feature type="region of interest" description="Disordered" evidence="1">
    <location>
        <begin position="1"/>
        <end position="34"/>
    </location>
</feature>
<dbReference type="GO" id="GO:0003677">
    <property type="term" value="F:DNA binding"/>
    <property type="evidence" value="ECO:0007669"/>
    <property type="project" value="UniProtKB-KW"/>
</dbReference>
<proteinExistence type="predicted"/>
<dbReference type="OrthoDB" id="74265at2"/>
<evidence type="ECO:0000256" key="1">
    <source>
        <dbReference type="SAM" id="MobiDB-lite"/>
    </source>
</evidence>
<dbReference type="EMBL" id="VDMO01000005">
    <property type="protein sequence ID" value="TNM71931.1"/>
    <property type="molecule type" value="Genomic_DNA"/>
</dbReference>
<dbReference type="Proteomes" id="UP000629870">
    <property type="component" value="Unassembled WGS sequence"/>
</dbReference>
<dbReference type="SUPFAM" id="SSF46785">
    <property type="entry name" value="Winged helix' DNA-binding domain"/>
    <property type="match status" value="1"/>
</dbReference>
<comment type="caution">
    <text evidence="3">The sequence shown here is derived from an EMBL/GenBank/DDBJ whole genome shotgun (WGS) entry which is preliminary data.</text>
</comment>
<protein>
    <submittedName>
        <fullName evidence="2">DNA-binding transcriptional ArsR family regulator</fullName>
    </submittedName>
</protein>
<gene>
    <name evidence="3" type="ORF">FHR04_06075</name>
    <name evidence="2" type="ORF">HNQ04_002032</name>
</gene>
<feature type="compositionally biased region" description="Basic and acidic residues" evidence="1">
    <location>
        <begin position="181"/>
        <end position="191"/>
    </location>
</feature>
<dbReference type="RefSeq" id="WP_139401616.1">
    <property type="nucleotide sequence ID" value="NZ_JACHEW010000009.1"/>
</dbReference>